<evidence type="ECO:0000313" key="2">
    <source>
        <dbReference type="EMBL" id="ESZ95246.1"/>
    </source>
</evidence>
<feature type="compositionally biased region" description="Pro residues" evidence="1">
    <location>
        <begin position="53"/>
        <end position="63"/>
    </location>
</feature>
<reference evidence="2 3" key="1">
    <citation type="journal article" date="2014" name="Genome Announc.">
        <title>Draft genome sequence of Sclerotinia borealis, a psychrophilic plant pathogenic fungus.</title>
        <authorList>
            <person name="Mardanov A.V."/>
            <person name="Beletsky A.V."/>
            <person name="Kadnikov V.V."/>
            <person name="Ignatov A.N."/>
            <person name="Ravin N.V."/>
        </authorList>
    </citation>
    <scope>NUCLEOTIDE SEQUENCE [LARGE SCALE GENOMIC DNA]</scope>
    <source>
        <strain evidence="3">F-4157</strain>
    </source>
</reference>
<gene>
    <name evidence="2" type="ORF">SBOR_4358</name>
</gene>
<comment type="caution">
    <text evidence="2">The sequence shown here is derived from an EMBL/GenBank/DDBJ whole genome shotgun (WGS) entry which is preliminary data.</text>
</comment>
<evidence type="ECO:0000313" key="3">
    <source>
        <dbReference type="Proteomes" id="UP000019487"/>
    </source>
</evidence>
<name>W9CH96_SCLBF</name>
<sequence length="245" mass="26569">MPTPPKTVDKKIPSPKAKKVSTPSTSSTSSNTGNANHDRTSCSSSHNRIGGTLPPPPPPPPPVAFRSISAPPSAPEPPVVPSNGPLGSFLVELLIFNGSPFKDHWSFFIRSHTSSDIGVVIHATGDVRNGFEFQLKRSHDLNTTGNVPTRRVKLQWVQGEYFKEVEMLNFGVHKIDTVPVCPFEASAHKEKAPGKTLNAVEDTAQRGNKITQKDCQSWLVAAADHIVEDGIFDPEVGVYLHAIKQ</sequence>
<evidence type="ECO:0000256" key="1">
    <source>
        <dbReference type="SAM" id="MobiDB-lite"/>
    </source>
</evidence>
<dbReference type="STRING" id="1432307.W9CH96"/>
<dbReference type="InterPro" id="IPR046670">
    <property type="entry name" value="DUF6540"/>
</dbReference>
<feature type="compositionally biased region" description="Polar residues" evidence="1">
    <location>
        <begin position="31"/>
        <end position="47"/>
    </location>
</feature>
<dbReference type="EMBL" id="AYSA01000197">
    <property type="protein sequence ID" value="ESZ95246.1"/>
    <property type="molecule type" value="Genomic_DNA"/>
</dbReference>
<feature type="compositionally biased region" description="Low complexity" evidence="1">
    <location>
        <begin position="20"/>
        <end position="30"/>
    </location>
</feature>
<organism evidence="2 3">
    <name type="scientific">Sclerotinia borealis (strain F-4128)</name>
    <dbReference type="NCBI Taxonomy" id="1432307"/>
    <lineage>
        <taxon>Eukaryota</taxon>
        <taxon>Fungi</taxon>
        <taxon>Dikarya</taxon>
        <taxon>Ascomycota</taxon>
        <taxon>Pezizomycotina</taxon>
        <taxon>Leotiomycetes</taxon>
        <taxon>Helotiales</taxon>
        <taxon>Sclerotiniaceae</taxon>
        <taxon>Sclerotinia</taxon>
    </lineage>
</organism>
<feature type="region of interest" description="Disordered" evidence="1">
    <location>
        <begin position="1"/>
        <end position="79"/>
    </location>
</feature>
<dbReference type="Pfam" id="PF20174">
    <property type="entry name" value="DUF6540"/>
    <property type="match status" value="1"/>
</dbReference>
<dbReference type="Proteomes" id="UP000019487">
    <property type="component" value="Unassembled WGS sequence"/>
</dbReference>
<dbReference type="AlphaFoldDB" id="W9CH96"/>
<proteinExistence type="predicted"/>
<accession>W9CH96</accession>
<dbReference type="HOGENOM" id="CLU_099931_1_0_1"/>
<keyword evidence="3" id="KW-1185">Reference proteome</keyword>
<protein>
    <submittedName>
        <fullName evidence="2">Uncharacterized protein</fullName>
    </submittedName>
</protein>
<dbReference type="OrthoDB" id="3551440at2759"/>